<keyword evidence="2" id="KW-1185">Reference proteome</keyword>
<evidence type="ECO:0000313" key="1">
    <source>
        <dbReference type="EMBL" id="KAF6211627.1"/>
    </source>
</evidence>
<reference evidence="1" key="1">
    <citation type="journal article" date="2021" name="Mol. Ecol. Resour.">
        <title>Apolygus lucorum genome provides insights into omnivorousness and mesophyll feeding.</title>
        <authorList>
            <person name="Liu Y."/>
            <person name="Liu H."/>
            <person name="Wang H."/>
            <person name="Huang T."/>
            <person name="Liu B."/>
            <person name="Yang B."/>
            <person name="Yin L."/>
            <person name="Li B."/>
            <person name="Zhang Y."/>
            <person name="Zhang S."/>
            <person name="Jiang F."/>
            <person name="Zhang X."/>
            <person name="Ren Y."/>
            <person name="Wang B."/>
            <person name="Wang S."/>
            <person name="Lu Y."/>
            <person name="Wu K."/>
            <person name="Fan W."/>
            <person name="Wang G."/>
        </authorList>
    </citation>
    <scope>NUCLEOTIDE SEQUENCE</scope>
    <source>
        <strain evidence="1">12Hb</strain>
    </source>
</reference>
<proteinExistence type="predicted"/>
<organism evidence="1 2">
    <name type="scientific">Apolygus lucorum</name>
    <name type="common">Small green plant bug</name>
    <name type="synonym">Lygocoris lucorum</name>
    <dbReference type="NCBI Taxonomy" id="248454"/>
    <lineage>
        <taxon>Eukaryota</taxon>
        <taxon>Metazoa</taxon>
        <taxon>Ecdysozoa</taxon>
        <taxon>Arthropoda</taxon>
        <taxon>Hexapoda</taxon>
        <taxon>Insecta</taxon>
        <taxon>Pterygota</taxon>
        <taxon>Neoptera</taxon>
        <taxon>Paraneoptera</taxon>
        <taxon>Hemiptera</taxon>
        <taxon>Heteroptera</taxon>
        <taxon>Panheteroptera</taxon>
        <taxon>Cimicomorpha</taxon>
        <taxon>Miridae</taxon>
        <taxon>Mirini</taxon>
        <taxon>Apolygus</taxon>
    </lineage>
</organism>
<gene>
    <name evidence="1" type="ORF">GE061_012140</name>
</gene>
<accession>A0A6A4JXJ9</accession>
<comment type="caution">
    <text evidence="1">The sequence shown here is derived from an EMBL/GenBank/DDBJ whole genome shotgun (WGS) entry which is preliminary data.</text>
</comment>
<evidence type="ECO:0000313" key="2">
    <source>
        <dbReference type="Proteomes" id="UP000466442"/>
    </source>
</evidence>
<sequence length="117" mass="12793">MLGPGVLKLLSVVENCPCQCHERRKDGVCGYRHSEVTRPAIISITVKTTSTFDKMPKTGCLDGWMTEITYNLTSYLTSFATPRKCKETGKRIGSQLTVSTKTKQRTVCGISETSAAG</sequence>
<protein>
    <submittedName>
        <fullName evidence="1">Uncharacterized protein</fullName>
    </submittedName>
</protein>
<dbReference type="AlphaFoldDB" id="A0A6A4JXJ9"/>
<name>A0A6A4JXJ9_APOLU</name>
<dbReference type="EMBL" id="WIXP02000004">
    <property type="protein sequence ID" value="KAF6211627.1"/>
    <property type="molecule type" value="Genomic_DNA"/>
</dbReference>
<dbReference type="Proteomes" id="UP000466442">
    <property type="component" value="Unassembled WGS sequence"/>
</dbReference>